<dbReference type="Pfam" id="PF02515">
    <property type="entry name" value="CoA_transf_3"/>
    <property type="match status" value="1"/>
</dbReference>
<dbReference type="PANTHER" id="PTHR48207:SF4">
    <property type="entry name" value="BLL6097 PROTEIN"/>
    <property type="match status" value="1"/>
</dbReference>
<name>A0ABW8RQD2_9BACI</name>
<dbReference type="InterPro" id="IPR003673">
    <property type="entry name" value="CoA-Trfase_fam_III"/>
</dbReference>
<dbReference type="InterPro" id="IPR023606">
    <property type="entry name" value="CoA-Trfase_III_dom_1_sf"/>
</dbReference>
<proteinExistence type="predicted"/>
<protein>
    <submittedName>
        <fullName evidence="2">CaiB/BaiF CoA transferase family protein</fullName>
    </submittedName>
</protein>
<dbReference type="SUPFAM" id="SSF89796">
    <property type="entry name" value="CoA-transferase family III (CaiB/BaiF)"/>
    <property type="match status" value="1"/>
</dbReference>
<dbReference type="GO" id="GO:0016740">
    <property type="term" value="F:transferase activity"/>
    <property type="evidence" value="ECO:0007669"/>
    <property type="project" value="UniProtKB-KW"/>
</dbReference>
<keyword evidence="3" id="KW-1185">Reference proteome</keyword>
<comment type="caution">
    <text evidence="2">The sequence shown here is derived from an EMBL/GenBank/DDBJ whole genome shotgun (WGS) entry which is preliminary data.</text>
</comment>
<dbReference type="PANTHER" id="PTHR48207">
    <property type="entry name" value="SUCCINATE--HYDROXYMETHYLGLUTARATE COA-TRANSFERASE"/>
    <property type="match status" value="1"/>
</dbReference>
<organism evidence="2 3">
    <name type="scientific">Bacillus salipaludis</name>
    <dbReference type="NCBI Taxonomy" id="2547811"/>
    <lineage>
        <taxon>Bacteria</taxon>
        <taxon>Bacillati</taxon>
        <taxon>Bacillota</taxon>
        <taxon>Bacilli</taxon>
        <taxon>Bacillales</taxon>
        <taxon>Bacillaceae</taxon>
        <taxon>Bacillus</taxon>
    </lineage>
</organism>
<keyword evidence="1 2" id="KW-0808">Transferase</keyword>
<accession>A0ABW8RQD2</accession>
<sequence length="405" mass="45489">MTKGPLEGIKVLDFSLAMAGPFAAQKLGDLGAEVIKIEPTGTGEWHRTRPAANAWVNKLNSSFIAFNRNKRSLSVNLKSDSGKKIVHELIMDADVILHNFRPGVVERLNIDYDTVSSLNEKIVYCSVSGYGESGPYAKRPGQDLLLQGYSGSLWNYGKKGDPPHPNPMYISDATAAHMAFEGILAALFYRERTGKGQKVEVNMLNAVMDLQVQELSVFLTGGIKPERSEERLANVLLTAPYGIYQTKDGYITLAIGPIHILGEALDNDRLRSFTEWNDGMEHRDEIYRIVEEIMPNKTTKEWIEILDQYNFWAGPVYDYDDLVADPQVHHNNMIVEIDHPTEGKIKVLGIPYTFSESPGQIRHHPPLVGEHSEEILRQIGYSQSQIEQFKQNGVIQAELMKEVHN</sequence>
<dbReference type="RefSeq" id="WP_406582815.1">
    <property type="nucleotide sequence ID" value="NZ_JBJHQH010000022.1"/>
</dbReference>
<dbReference type="EMBL" id="JBJHQH010000022">
    <property type="protein sequence ID" value="MFK9094341.1"/>
    <property type="molecule type" value="Genomic_DNA"/>
</dbReference>
<dbReference type="Proteomes" id="UP001623041">
    <property type="component" value="Unassembled WGS sequence"/>
</dbReference>
<evidence type="ECO:0000256" key="1">
    <source>
        <dbReference type="ARBA" id="ARBA00022679"/>
    </source>
</evidence>
<evidence type="ECO:0000313" key="3">
    <source>
        <dbReference type="Proteomes" id="UP001623041"/>
    </source>
</evidence>
<dbReference type="InterPro" id="IPR050483">
    <property type="entry name" value="CoA-transferase_III_domain"/>
</dbReference>
<dbReference type="Gene3D" id="3.40.50.10540">
    <property type="entry name" value="Crotonobetainyl-coa:carnitine coa-transferase, domain 1"/>
    <property type="match status" value="2"/>
</dbReference>
<gene>
    <name evidence="2" type="ORF">ACJEBI_23075</name>
</gene>
<evidence type="ECO:0000313" key="2">
    <source>
        <dbReference type="EMBL" id="MFK9094341.1"/>
    </source>
</evidence>
<reference evidence="2 3" key="1">
    <citation type="submission" date="2024-11" db="EMBL/GenBank/DDBJ databases">
        <authorList>
            <person name="Lucas J.A."/>
        </authorList>
    </citation>
    <scope>NUCLEOTIDE SEQUENCE [LARGE SCALE GENOMIC DNA]</scope>
    <source>
        <strain evidence="2 3">Z 5.4</strain>
    </source>
</reference>